<name>Q38491_BPMU</name>
<organismHost>
    <name type="scientific">Enterobacteriaceae</name>
    <name type="common">enterobacteria</name>
    <dbReference type="NCBI Taxonomy" id="543"/>
</organismHost>
<organism evidence="1">
    <name type="scientific">Escherichia phage Mu</name>
    <name type="common">Bacteriophage Mu</name>
    <dbReference type="NCBI Taxonomy" id="2681603"/>
    <lineage>
        <taxon>Viruses</taxon>
        <taxon>Duplodnaviria</taxon>
        <taxon>Heunggongvirae</taxon>
        <taxon>Uroviricota</taxon>
        <taxon>Caudoviricetes</taxon>
        <taxon>Muvirus</taxon>
        <taxon>Muvirus mu</taxon>
    </lineage>
</organism>
<accession>Q38491</accession>
<dbReference type="Proteomes" id="UP000401936">
    <property type="component" value="Segment"/>
</dbReference>
<protein>
    <submittedName>
        <fullName evidence="1">Bacteriophage Mu left end</fullName>
    </submittedName>
</protein>
<proteinExistence type="predicted"/>
<dbReference type="EMBL" id="M64097">
    <property type="protein sequence ID" value="AAA32403.1"/>
    <property type="molecule type" value="Genomic_DNA"/>
</dbReference>
<reference evidence="1" key="3">
    <citation type="journal article" date="1992" name="Mol. Microbiol.">
        <title>Stabilization of bacteriophage Mu repressor-operator complexes by the Escherichia coli integration host factor protein.</title>
        <authorList>
            <person name="Gama M.J."/>
            <person name="Toussaint A."/>
            <person name="Higgins N.P."/>
        </authorList>
    </citation>
    <scope>NUCLEOTIDE SEQUENCE [LARGE SCALE GENOMIC DNA]</scope>
</reference>
<reference evidence="1" key="1">
    <citation type="book" date="1987" name="Phage Mu" publisher="Cold Spring Harbor Laboratory" city="CSH, NY">
        <title>Sequence of the left end of Mu.</title>
        <editorList>
            <person name="Symonds N."/>
            <person name="Toussaint A."/>
            <person name="van de Putte P."/>
            <person name="Howe M.M."/>
        </editorList>
        <authorList>
            <person name="Priess H."/>
            <person name="Brauer B."/>
            <person name="Schmidt C."/>
            <person name="Kamp D."/>
        </authorList>
    </citation>
    <scope>NUCLEOTIDE SEQUENCE</scope>
</reference>
<sequence length="82" mass="9391">MLNTIFNDSANTFQHPFFSHDVINIKGSKFSFIIHIIHLHNSCTLCHRPYRSGCISARHNEGTLSDIQGIHYRRSGIPVSPW</sequence>
<reference evidence="1" key="2">
    <citation type="journal article" date="1992" name="Mol. Microbiol.">
        <title>Escherichia coli integration host factor stabilizes bacteriophage Mu repressor interactions with operator DNA in vitro.</title>
        <authorList>
            <person name="Alazard R."/>
            <person name="Betermier M."/>
            <person name="Chandler M."/>
        </authorList>
    </citation>
    <scope>NUCLEOTIDE SEQUENCE [LARGE SCALE GENOMIC DNA]</scope>
</reference>
<evidence type="ECO:0000313" key="1">
    <source>
        <dbReference type="EMBL" id="AAA32403.1"/>
    </source>
</evidence>